<evidence type="ECO:0000256" key="10">
    <source>
        <dbReference type="HAMAP-Rule" id="MF_01465"/>
    </source>
</evidence>
<reference evidence="15" key="1">
    <citation type="submission" date="2014-08" db="EMBL/GenBank/DDBJ databases">
        <title>Coriobacteriaceae sp. complete genome.</title>
        <authorList>
            <person name="Looft T."/>
            <person name="Bayles D.O."/>
            <person name="Stanton T.B."/>
        </authorList>
    </citation>
    <scope>NUCLEOTIDE SEQUENCE [LARGE SCALE GENOMIC DNA]</scope>
    <source>
        <strain evidence="15">68-1-3</strain>
    </source>
</reference>
<dbReference type="SUPFAM" id="SSF103491">
    <property type="entry name" value="Preprotein translocase SecY subunit"/>
    <property type="match status" value="1"/>
</dbReference>
<dbReference type="HOGENOM" id="CLU_030313_0_2_11"/>
<evidence type="ECO:0000256" key="11">
    <source>
        <dbReference type="RuleBase" id="RU000537"/>
    </source>
</evidence>
<feature type="transmembrane region" description="Helical" evidence="10">
    <location>
        <begin position="213"/>
        <end position="234"/>
    </location>
</feature>
<dbReference type="PIRSF" id="PIRSF004557">
    <property type="entry name" value="SecY"/>
    <property type="match status" value="1"/>
</dbReference>
<evidence type="ECO:0000313" key="14">
    <source>
        <dbReference type="EMBL" id="AJC11811.1"/>
    </source>
</evidence>
<gene>
    <name evidence="10" type="primary">secY</name>
    <name evidence="14" type="ORF">JI75_03150</name>
</gene>
<keyword evidence="6 10" id="KW-1133">Transmembrane helix</keyword>
<comment type="subcellular location">
    <subcellularLocation>
        <location evidence="10">Cell membrane</location>
        <topology evidence="10">Multi-pass membrane protein</topology>
    </subcellularLocation>
    <subcellularLocation>
        <location evidence="1 12">Membrane</location>
        <topology evidence="1 12">Multi-pass membrane protein</topology>
    </subcellularLocation>
</comment>
<dbReference type="KEGG" id="cbac:JI75_03150"/>
<organism evidence="14 15">
    <name type="scientific">Berryella intestinalis</name>
    <dbReference type="NCBI Taxonomy" id="1531429"/>
    <lineage>
        <taxon>Bacteria</taxon>
        <taxon>Bacillati</taxon>
        <taxon>Actinomycetota</taxon>
        <taxon>Coriobacteriia</taxon>
        <taxon>Eggerthellales</taxon>
        <taxon>Eggerthellaceae</taxon>
        <taxon>Berryella</taxon>
    </lineage>
</organism>
<evidence type="ECO:0000256" key="6">
    <source>
        <dbReference type="ARBA" id="ARBA00022989"/>
    </source>
</evidence>
<keyword evidence="15" id="KW-1185">Reference proteome</keyword>
<comment type="subunit">
    <text evidence="10">Component of the Sec protein translocase complex. Heterotrimer consisting of SecY, SecE and SecG subunits. The heterotrimers can form oligomers, although 1 heterotrimer is thought to be able to translocate proteins. Interacts with the ribosome. Interacts with SecDF, and other proteins may be involved. Interacts with SecA.</text>
</comment>
<keyword evidence="7 10" id="KW-0811">Translocation</keyword>
<evidence type="ECO:0000256" key="7">
    <source>
        <dbReference type="ARBA" id="ARBA00023010"/>
    </source>
</evidence>
<protein>
    <recommendedName>
        <fullName evidence="9 10">Protein translocase subunit SecY</fullName>
    </recommendedName>
</protein>
<keyword evidence="3 10" id="KW-0813">Transport</keyword>
<name>A0A0A8B2T7_9ACTN</name>
<dbReference type="STRING" id="1531429.JI75_03150"/>
<evidence type="ECO:0000256" key="3">
    <source>
        <dbReference type="ARBA" id="ARBA00022448"/>
    </source>
</evidence>
<feature type="transmembrane region" description="Helical" evidence="10">
    <location>
        <begin position="392"/>
        <end position="411"/>
    </location>
</feature>
<evidence type="ECO:0000256" key="12">
    <source>
        <dbReference type="RuleBase" id="RU003484"/>
    </source>
</evidence>
<dbReference type="PROSITE" id="PS00756">
    <property type="entry name" value="SECY_2"/>
    <property type="match status" value="1"/>
</dbReference>
<evidence type="ECO:0000313" key="15">
    <source>
        <dbReference type="Proteomes" id="UP000031121"/>
    </source>
</evidence>
<evidence type="ECO:0000256" key="5">
    <source>
        <dbReference type="ARBA" id="ARBA00022927"/>
    </source>
</evidence>
<evidence type="ECO:0000256" key="8">
    <source>
        <dbReference type="ARBA" id="ARBA00023136"/>
    </source>
</evidence>
<dbReference type="InterPro" id="IPR023201">
    <property type="entry name" value="SecY_dom_sf"/>
</dbReference>
<dbReference type="Gene3D" id="1.10.3370.10">
    <property type="entry name" value="SecY subunit domain"/>
    <property type="match status" value="1"/>
</dbReference>
<feature type="transmembrane region" description="Helical" evidence="10">
    <location>
        <begin position="183"/>
        <end position="201"/>
    </location>
</feature>
<dbReference type="PRINTS" id="PR00303">
    <property type="entry name" value="SECYTRNLCASE"/>
</dbReference>
<feature type="transmembrane region" description="Helical" evidence="10">
    <location>
        <begin position="307"/>
        <end position="329"/>
    </location>
</feature>
<dbReference type="NCBIfam" id="TIGR00967">
    <property type="entry name" value="3a0501s007"/>
    <property type="match status" value="1"/>
</dbReference>
<feature type="transmembrane region" description="Helical" evidence="10">
    <location>
        <begin position="118"/>
        <end position="139"/>
    </location>
</feature>
<comment type="caution">
    <text evidence="10">Lacks conserved residue(s) required for the propagation of feature annotation.</text>
</comment>
<evidence type="ECO:0000256" key="9">
    <source>
        <dbReference type="ARBA" id="ARBA00039733"/>
    </source>
</evidence>
<dbReference type="InterPro" id="IPR030659">
    <property type="entry name" value="SecY_CS"/>
</dbReference>
<dbReference type="Proteomes" id="UP000031121">
    <property type="component" value="Chromosome"/>
</dbReference>
<dbReference type="GO" id="GO:0065002">
    <property type="term" value="P:intracellular protein transmembrane transport"/>
    <property type="evidence" value="ECO:0007669"/>
    <property type="project" value="UniProtKB-UniRule"/>
</dbReference>
<feature type="transmembrane region" description="Helical" evidence="10">
    <location>
        <begin position="18"/>
        <end position="36"/>
    </location>
</feature>
<keyword evidence="5 10" id="KW-0653">Protein transport</keyword>
<comment type="similarity">
    <text evidence="2 10 13">Belongs to the SecY/SEC61-alpha family.</text>
</comment>
<keyword evidence="4 10" id="KW-0812">Transmembrane</keyword>
<dbReference type="GO" id="GO:0006605">
    <property type="term" value="P:protein targeting"/>
    <property type="evidence" value="ECO:0007669"/>
    <property type="project" value="UniProtKB-UniRule"/>
</dbReference>
<dbReference type="InterPro" id="IPR002208">
    <property type="entry name" value="SecY/SEC61-alpha"/>
</dbReference>
<dbReference type="GO" id="GO:0005886">
    <property type="term" value="C:plasma membrane"/>
    <property type="evidence" value="ECO:0007669"/>
    <property type="project" value="UniProtKB-SubCell"/>
</dbReference>
<dbReference type="PANTHER" id="PTHR10906">
    <property type="entry name" value="SECY/SEC61-ALPHA FAMILY MEMBER"/>
    <property type="match status" value="1"/>
</dbReference>
<evidence type="ECO:0000256" key="13">
    <source>
        <dbReference type="RuleBase" id="RU004349"/>
    </source>
</evidence>
<keyword evidence="8 10" id="KW-0472">Membrane</keyword>
<reference evidence="14 15" key="2">
    <citation type="journal article" date="2015" name="Genome Announc.">
        <title>Complete Genome Sequence of Coriobacteriaceae Strain 68-1-3, a Novel Mucus-Degrading Isolate from the Swine Intestinal Tract.</title>
        <authorList>
            <person name="Looft T."/>
            <person name="Bayles D.O."/>
            <person name="Alt D.P."/>
            <person name="Stanton T.B."/>
        </authorList>
    </citation>
    <scope>NUCLEOTIDE SEQUENCE [LARGE SCALE GENOMIC DNA]</scope>
    <source>
        <strain evidence="14 15">68-1-3</strain>
    </source>
</reference>
<dbReference type="InterPro" id="IPR026593">
    <property type="entry name" value="SecY"/>
</dbReference>
<dbReference type="HAMAP" id="MF_01465">
    <property type="entry name" value="SecY"/>
    <property type="match status" value="1"/>
</dbReference>
<keyword evidence="10" id="KW-1003">Cell membrane</keyword>
<evidence type="ECO:0000256" key="2">
    <source>
        <dbReference type="ARBA" id="ARBA00005751"/>
    </source>
</evidence>
<dbReference type="EMBL" id="CP009302">
    <property type="protein sequence ID" value="AJC11811.1"/>
    <property type="molecule type" value="Genomic_DNA"/>
</dbReference>
<feature type="transmembrane region" description="Helical" evidence="10">
    <location>
        <begin position="151"/>
        <end position="171"/>
    </location>
</feature>
<dbReference type="FunFam" id="1.10.3370.10:FF:000001">
    <property type="entry name" value="Preprotein translocase subunit SecY"/>
    <property type="match status" value="1"/>
</dbReference>
<evidence type="ECO:0000256" key="4">
    <source>
        <dbReference type="ARBA" id="ARBA00022692"/>
    </source>
</evidence>
<dbReference type="AlphaFoldDB" id="A0A0A8B2T7"/>
<accession>A0A0A8B2T7</accession>
<sequence>MLSAIVDAFKVAELRKKILFTLGILALYRFGAYLPVPGIPFRQFADAFANSGTGVSMTMLDLFTGGALSHFSVFSLGIMPYITASIIMQLMQGVIPAVGRWAKDGETGRRKITQTTRYLTLGLGLINAIGYLLLFQSPAYGVQFSTEVPQWLTSVIVVFTLVAGTGLIMWMGELITQRGIGNGMSLIIFASIVSRVPSSIFSSVTTNSDMGTGIAITVLIVAVVLIAIPLIIFVERAQRRIPVNYAKRMQGRRMMGGQSTYIPFKVNAAGVIPIIFASCLIYFPAQIAALFNVGWLTALSNAISTGWLNWILTLLLIVFFAYFYTSMVFNPEETADNLRKQGGFIPGIRPGTATVAYIRNVLRRVTLPGGIFIALIAVVPSILFYFTNNQLIQAFGGTSILIMIGVALDTMTKVESQLKMHNYEGFFK</sequence>
<dbReference type="GO" id="GO:0043952">
    <property type="term" value="P:protein transport by the Sec complex"/>
    <property type="evidence" value="ECO:0007669"/>
    <property type="project" value="UniProtKB-UniRule"/>
</dbReference>
<dbReference type="Pfam" id="PF00344">
    <property type="entry name" value="SecY"/>
    <property type="match status" value="1"/>
</dbReference>
<dbReference type="RefSeq" id="WP_039688670.1">
    <property type="nucleotide sequence ID" value="NZ_CP009302.1"/>
</dbReference>
<comment type="function">
    <text evidence="10 11">The central subunit of the protein translocation channel SecYEG. Consists of two halves formed by TMs 1-5 and 6-10. These two domains form a lateral gate at the front which open onto the bilayer between TMs 2 and 7, and are clamped together by SecE at the back. The channel is closed by both a pore ring composed of hydrophobic SecY resides and a short helix (helix 2A) on the extracellular side of the membrane which forms a plug. The plug probably moves laterally to allow the channel to open. The ring and the pore may move independently.</text>
</comment>
<proteinExistence type="inferred from homology"/>
<dbReference type="OrthoDB" id="9809248at2"/>
<evidence type="ECO:0000256" key="1">
    <source>
        <dbReference type="ARBA" id="ARBA00004141"/>
    </source>
</evidence>
<dbReference type="PROSITE" id="PS00755">
    <property type="entry name" value="SECY_1"/>
    <property type="match status" value="1"/>
</dbReference>
<feature type="transmembrane region" description="Helical" evidence="10">
    <location>
        <begin position="262"/>
        <end position="287"/>
    </location>
</feature>
<feature type="transmembrane region" description="Helical" evidence="10">
    <location>
        <begin position="365"/>
        <end position="386"/>
    </location>
</feature>